<sequence>MLTKHKCDDDDEDELEEEFDVKLPLDEHLSTLSNDTEYNFGSGDIELSNTDRTLESLKRLLLNVINKNIYTDSILNVDMNQVKRRKLNDKSIPIFKDESISNNYLAKTKSSEYTQTFEPNDEFNWLQSLTNTIQCYIIFLIIILTLITIGSYFNFNIPIVSLFKQQNQQKPTMLQTLRQILNSIVEISLAAIK</sequence>
<reference evidence="2 3" key="1">
    <citation type="submission" date="2022-12" db="EMBL/GenBank/DDBJ databases">
        <title>Chromosome-level genome assembly of true bugs.</title>
        <authorList>
            <person name="Ma L."/>
            <person name="Li H."/>
        </authorList>
    </citation>
    <scope>NUCLEOTIDE SEQUENCE [LARGE SCALE GENOMIC DNA]</scope>
    <source>
        <strain evidence="2">Lab_2022b</strain>
    </source>
</reference>
<accession>A0AAW1CMR9</accession>
<comment type="caution">
    <text evidence="2">The sequence shown here is derived from an EMBL/GenBank/DDBJ whole genome shotgun (WGS) entry which is preliminary data.</text>
</comment>
<keyword evidence="1" id="KW-0472">Membrane</keyword>
<evidence type="ECO:0000313" key="3">
    <source>
        <dbReference type="Proteomes" id="UP001461498"/>
    </source>
</evidence>
<gene>
    <name evidence="2" type="ORF">O3M35_002771</name>
</gene>
<proteinExistence type="predicted"/>
<evidence type="ECO:0000313" key="2">
    <source>
        <dbReference type="EMBL" id="KAK9499801.1"/>
    </source>
</evidence>
<feature type="transmembrane region" description="Helical" evidence="1">
    <location>
        <begin position="136"/>
        <end position="155"/>
    </location>
</feature>
<keyword evidence="3" id="KW-1185">Reference proteome</keyword>
<name>A0AAW1CMR9_9HEMI</name>
<dbReference type="AlphaFoldDB" id="A0AAW1CMR9"/>
<dbReference type="Proteomes" id="UP001461498">
    <property type="component" value="Unassembled WGS sequence"/>
</dbReference>
<dbReference type="EMBL" id="JAPXFL010000011">
    <property type="protein sequence ID" value="KAK9499801.1"/>
    <property type="molecule type" value="Genomic_DNA"/>
</dbReference>
<keyword evidence="1" id="KW-0812">Transmembrane</keyword>
<evidence type="ECO:0000256" key="1">
    <source>
        <dbReference type="SAM" id="Phobius"/>
    </source>
</evidence>
<keyword evidence="1" id="KW-1133">Transmembrane helix</keyword>
<protein>
    <submittedName>
        <fullName evidence="2">Uncharacterized protein</fullName>
    </submittedName>
</protein>
<organism evidence="2 3">
    <name type="scientific">Rhynocoris fuscipes</name>
    <dbReference type="NCBI Taxonomy" id="488301"/>
    <lineage>
        <taxon>Eukaryota</taxon>
        <taxon>Metazoa</taxon>
        <taxon>Ecdysozoa</taxon>
        <taxon>Arthropoda</taxon>
        <taxon>Hexapoda</taxon>
        <taxon>Insecta</taxon>
        <taxon>Pterygota</taxon>
        <taxon>Neoptera</taxon>
        <taxon>Paraneoptera</taxon>
        <taxon>Hemiptera</taxon>
        <taxon>Heteroptera</taxon>
        <taxon>Panheteroptera</taxon>
        <taxon>Cimicomorpha</taxon>
        <taxon>Reduviidae</taxon>
        <taxon>Harpactorinae</taxon>
        <taxon>Harpactorini</taxon>
        <taxon>Rhynocoris</taxon>
    </lineage>
</organism>